<dbReference type="PANTHER" id="PTHR12228">
    <property type="entry name" value="TRANSCRIPTION INITIATION FACTOR TFIID 55 KD SUBUNIT-RELATED"/>
    <property type="match status" value="1"/>
</dbReference>
<evidence type="ECO:0000256" key="4">
    <source>
        <dbReference type="ARBA" id="ARBA00023163"/>
    </source>
</evidence>
<evidence type="ECO:0000313" key="8">
    <source>
        <dbReference type="EMBL" id="CAE2328250.1"/>
    </source>
</evidence>
<keyword evidence="5" id="KW-0539">Nucleus</keyword>
<dbReference type="InterPro" id="IPR037817">
    <property type="entry name" value="TAF7"/>
</dbReference>
<comment type="similarity">
    <text evidence="2">Belongs to the TAF7 family.</text>
</comment>
<proteinExistence type="inferred from homology"/>
<dbReference type="AlphaFoldDB" id="A0A7S4UTE9"/>
<dbReference type="GO" id="GO:0051123">
    <property type="term" value="P:RNA polymerase II preinitiation complex assembly"/>
    <property type="evidence" value="ECO:0007669"/>
    <property type="project" value="TreeGrafter"/>
</dbReference>
<dbReference type="Pfam" id="PF04658">
    <property type="entry name" value="TAFII55_N"/>
    <property type="match status" value="1"/>
</dbReference>
<dbReference type="EMBL" id="HBKN01040328">
    <property type="protein sequence ID" value="CAE2328250.1"/>
    <property type="molecule type" value="Transcribed_RNA"/>
</dbReference>
<evidence type="ECO:0000256" key="5">
    <source>
        <dbReference type="ARBA" id="ARBA00023242"/>
    </source>
</evidence>
<evidence type="ECO:0000256" key="2">
    <source>
        <dbReference type="ARBA" id="ARBA00009368"/>
    </source>
</evidence>
<feature type="region of interest" description="Disordered" evidence="6">
    <location>
        <begin position="320"/>
        <end position="525"/>
    </location>
</feature>
<evidence type="ECO:0000256" key="1">
    <source>
        <dbReference type="ARBA" id="ARBA00004123"/>
    </source>
</evidence>
<keyword evidence="3" id="KW-0805">Transcription regulation</keyword>
<feature type="compositionally biased region" description="Basic and acidic residues" evidence="6">
    <location>
        <begin position="515"/>
        <end position="525"/>
    </location>
</feature>
<dbReference type="GO" id="GO:0005669">
    <property type="term" value="C:transcription factor TFIID complex"/>
    <property type="evidence" value="ECO:0007669"/>
    <property type="project" value="InterPro"/>
</dbReference>
<name>A0A7S4UTE9_GUITH</name>
<gene>
    <name evidence="8" type="ORF">GTHE00462_LOCUS31548</name>
</gene>
<feature type="compositionally biased region" description="Basic and acidic residues" evidence="6">
    <location>
        <begin position="487"/>
        <end position="499"/>
    </location>
</feature>
<evidence type="ECO:0000256" key="3">
    <source>
        <dbReference type="ARBA" id="ARBA00023015"/>
    </source>
</evidence>
<accession>A0A7S4UTE9</accession>
<feature type="compositionally biased region" description="Low complexity" evidence="6">
    <location>
        <begin position="467"/>
        <end position="484"/>
    </location>
</feature>
<reference evidence="8" key="1">
    <citation type="submission" date="2021-01" db="EMBL/GenBank/DDBJ databases">
        <authorList>
            <person name="Corre E."/>
            <person name="Pelletier E."/>
            <person name="Niang G."/>
            <person name="Scheremetjew M."/>
            <person name="Finn R."/>
            <person name="Kale V."/>
            <person name="Holt S."/>
            <person name="Cochrane G."/>
            <person name="Meng A."/>
            <person name="Brown T."/>
            <person name="Cohen L."/>
        </authorList>
    </citation>
    <scope>NUCLEOTIDE SEQUENCE</scope>
    <source>
        <strain evidence="8">CCMP 2712</strain>
    </source>
</reference>
<keyword evidence="4" id="KW-0804">Transcription</keyword>
<sequence>MEENTEEGDRAFILRLPPAYAQRVRAMIEANNFEGLELRIDPEKTTPGFRGRPGCFTIGAGTPQVENLPASLCDLPTLVEAYRTIDGKSGDYIKTCDVSQIMVVHEDVEEAKTLRESRPSGRLESGITPPTHKIAREFLRHTPHYKKLCLLKKRNRKNAIMRAERHILRLQNKGAEQTDTEVEEIEEECEPTAFNGAENEDIGEGGGEPYRGKDGEMYYRKNGRAYRQDNHKRVGFLATKVRFKMRCYGDGAGGLMTQAECDMPKELMVHDNQLPLDLDEEARLEAELDDEAQAELDTVEQDNQENKLAEELENALLDDEENPPEMEDAGAPANHLEQTQGYDSPEPQILPPEDMSGQDGDPEILMPGDDNHADSHGEVYDHGDETQVTFVPADDLGDRATPDVNAETDNMSMEGDVMGQDTQSLSQEPQDDVRGFSQEASAEQQEADQDQDMLDGLDDMVEEETVEQAVGGQEQQEEQAVQEGGEFDGHGEEPRHGEQVDEGAGESPAAAAAPEEPKELTEEQKMLLEEMNTLKAKIQELEEEYKKKKEDQDRAANPVLKQRFAAALNTNMNQREQLQQQIQALEDKFNGGG</sequence>
<protein>
    <recommendedName>
        <fullName evidence="7">TAFII55 protein conserved region domain-containing protein</fullName>
    </recommendedName>
</protein>
<comment type="subcellular location">
    <subcellularLocation>
        <location evidence="1">Nucleus</location>
    </subcellularLocation>
</comment>
<feature type="compositionally biased region" description="Basic and acidic residues" evidence="6">
    <location>
        <begin position="369"/>
        <end position="385"/>
    </location>
</feature>
<feature type="domain" description="TAFII55 protein conserved region" evidence="7">
    <location>
        <begin position="8"/>
        <end position="179"/>
    </location>
</feature>
<dbReference type="SMART" id="SM01370">
    <property type="entry name" value="TAFII55_N"/>
    <property type="match status" value="1"/>
</dbReference>
<dbReference type="InterPro" id="IPR006751">
    <property type="entry name" value="TAFII55_prot_cons_reg"/>
</dbReference>
<organism evidence="8">
    <name type="scientific">Guillardia theta</name>
    <name type="common">Cryptophyte</name>
    <name type="synonym">Cryptomonas phi</name>
    <dbReference type="NCBI Taxonomy" id="55529"/>
    <lineage>
        <taxon>Eukaryota</taxon>
        <taxon>Cryptophyceae</taxon>
        <taxon>Pyrenomonadales</taxon>
        <taxon>Geminigeraceae</taxon>
        <taxon>Guillardia</taxon>
    </lineage>
</organism>
<feature type="compositionally biased region" description="Acidic residues" evidence="6">
    <location>
        <begin position="445"/>
        <end position="466"/>
    </location>
</feature>
<evidence type="ECO:0000256" key="6">
    <source>
        <dbReference type="SAM" id="MobiDB-lite"/>
    </source>
</evidence>
<feature type="compositionally biased region" description="Low complexity" evidence="6">
    <location>
        <begin position="505"/>
        <end position="514"/>
    </location>
</feature>
<dbReference type="PANTHER" id="PTHR12228:SF0">
    <property type="entry name" value="TATA-BOX BINDING PROTEIN ASSOCIATED FACTOR 7"/>
    <property type="match status" value="1"/>
</dbReference>
<dbReference type="GO" id="GO:0016251">
    <property type="term" value="F:RNA polymerase II general transcription initiation factor activity"/>
    <property type="evidence" value="ECO:0007669"/>
    <property type="project" value="TreeGrafter"/>
</dbReference>
<evidence type="ECO:0000259" key="7">
    <source>
        <dbReference type="SMART" id="SM01370"/>
    </source>
</evidence>